<gene>
    <name evidence="2" type="ORF">GCM10010439_66210</name>
</gene>
<protein>
    <submittedName>
        <fullName evidence="2">DM13 domain-containing protein</fullName>
    </submittedName>
</protein>
<dbReference type="PROSITE" id="PS51549">
    <property type="entry name" value="DM13"/>
    <property type="match status" value="1"/>
</dbReference>
<comment type="caution">
    <text evidence="2">The sequence shown here is derived from an EMBL/GenBank/DDBJ whole genome shotgun (WGS) entry which is preliminary data.</text>
</comment>
<feature type="domain" description="DM13" evidence="1">
    <location>
        <begin position="59"/>
        <end position="168"/>
    </location>
</feature>
<evidence type="ECO:0000259" key="1">
    <source>
        <dbReference type="PROSITE" id="PS51549"/>
    </source>
</evidence>
<reference evidence="3" key="1">
    <citation type="journal article" date="2019" name="Int. J. Syst. Evol. Microbiol.">
        <title>The Global Catalogue of Microorganisms (GCM) 10K type strain sequencing project: providing services to taxonomists for standard genome sequencing and annotation.</title>
        <authorList>
            <consortium name="The Broad Institute Genomics Platform"/>
            <consortium name="The Broad Institute Genome Sequencing Center for Infectious Disease"/>
            <person name="Wu L."/>
            <person name="Ma J."/>
        </authorList>
    </citation>
    <scope>NUCLEOTIDE SEQUENCE [LARGE SCALE GENOMIC DNA]</scope>
    <source>
        <strain evidence="3">JCM 8201</strain>
    </source>
</reference>
<accession>A0ABP6H575</accession>
<name>A0ABP6H575_9ACTN</name>
<sequence>MTRRGWAAVVAAAGVLALVAALAAFQPWKLWVDQSVQEADLPAASGPAAPDRREGGPEKVFEGSAWRSYSHGETTGKVKVYRRPDGSHAVRLEDLSTSNGPDVKVVLSPKPFDGVGDLGADHLSLGALKGNRGSSNYEIPAGTDLSRYRSAVIWCERFDAVFAASAIS</sequence>
<evidence type="ECO:0000313" key="3">
    <source>
        <dbReference type="Proteomes" id="UP001501842"/>
    </source>
</evidence>
<dbReference type="Proteomes" id="UP001501842">
    <property type="component" value="Unassembled WGS sequence"/>
</dbReference>
<dbReference type="Pfam" id="PF10517">
    <property type="entry name" value="DM13"/>
    <property type="match status" value="1"/>
</dbReference>
<dbReference type="EMBL" id="BAAATZ010000034">
    <property type="protein sequence ID" value="GAA2737186.1"/>
    <property type="molecule type" value="Genomic_DNA"/>
</dbReference>
<evidence type="ECO:0000313" key="2">
    <source>
        <dbReference type="EMBL" id="GAA2737186.1"/>
    </source>
</evidence>
<dbReference type="InterPro" id="IPR019545">
    <property type="entry name" value="DM13_domain"/>
</dbReference>
<keyword evidence="3" id="KW-1185">Reference proteome</keyword>
<proteinExistence type="predicted"/>
<organism evidence="2 3">
    <name type="scientific">Actinocorallia aurantiaca</name>
    <dbReference type="NCBI Taxonomy" id="46204"/>
    <lineage>
        <taxon>Bacteria</taxon>
        <taxon>Bacillati</taxon>
        <taxon>Actinomycetota</taxon>
        <taxon>Actinomycetes</taxon>
        <taxon>Streptosporangiales</taxon>
        <taxon>Thermomonosporaceae</taxon>
        <taxon>Actinocorallia</taxon>
    </lineage>
</organism>
<dbReference type="RefSeq" id="WP_344456725.1">
    <property type="nucleotide sequence ID" value="NZ_BAAATZ010000034.1"/>
</dbReference>